<dbReference type="NCBIfam" id="TIGR01909">
    <property type="entry name" value="C_GCAxxG_C_C"/>
    <property type="match status" value="1"/>
</dbReference>
<dbReference type="AlphaFoldDB" id="A0A1Y4DBP9"/>
<dbReference type="OrthoDB" id="9791535at2"/>
<evidence type="ECO:0000313" key="1">
    <source>
        <dbReference type="EMBL" id="OUO56583.1"/>
    </source>
</evidence>
<name>A0A1Y4DBP9_9BACT</name>
<dbReference type="Pfam" id="PF09719">
    <property type="entry name" value="C_GCAxxG_C_C"/>
    <property type="match status" value="1"/>
</dbReference>
<dbReference type="InterPro" id="IPR010181">
    <property type="entry name" value="CGCAxxGCC_motif"/>
</dbReference>
<gene>
    <name evidence="1" type="ORF">B5F75_05160</name>
</gene>
<keyword evidence="2" id="KW-1185">Reference proteome</keyword>
<comment type="caution">
    <text evidence="1">The sequence shown here is derived from an EMBL/GenBank/DDBJ whole genome shotgun (WGS) entry which is preliminary data.</text>
</comment>
<dbReference type="RefSeq" id="WP_087288649.1">
    <property type="nucleotide sequence ID" value="NZ_NFJD01000003.1"/>
</dbReference>
<proteinExistence type="predicted"/>
<sequence length="153" mass="16737">MNEPAVKGEEAKRLFLNGYNCAQAVFLAFSKELGLDDKTALKLSSGFGGGMGRLREVCGAVSAMFMVLGLKYGSDNPSDHAAKAQLYARVQELARRFKEENGSIICRELLSLPPGPQDPTPQPRTQAYYKLRPCPDKVASAAAILEQYLRENP</sequence>
<accession>A0A1Y4DBP9</accession>
<protein>
    <recommendedName>
        <fullName evidence="3">C_GCAxxG_C_C family protein</fullName>
    </recommendedName>
</protein>
<reference evidence="2" key="1">
    <citation type="submission" date="2017-04" db="EMBL/GenBank/DDBJ databases">
        <title>Function of individual gut microbiota members based on whole genome sequencing of pure cultures obtained from chicken caecum.</title>
        <authorList>
            <person name="Medvecky M."/>
            <person name="Cejkova D."/>
            <person name="Polansky O."/>
            <person name="Karasova D."/>
            <person name="Kubasova T."/>
            <person name="Cizek A."/>
            <person name="Rychlik I."/>
        </authorList>
    </citation>
    <scope>NUCLEOTIDE SEQUENCE [LARGE SCALE GENOMIC DNA]</scope>
    <source>
        <strain evidence="2">An273</strain>
    </source>
</reference>
<evidence type="ECO:0008006" key="3">
    <source>
        <dbReference type="Google" id="ProtNLM"/>
    </source>
</evidence>
<dbReference type="Proteomes" id="UP000196368">
    <property type="component" value="Unassembled WGS sequence"/>
</dbReference>
<evidence type="ECO:0000313" key="2">
    <source>
        <dbReference type="Proteomes" id="UP000196368"/>
    </source>
</evidence>
<organism evidence="1 2">
    <name type="scientific">Candidatus Avelusimicrobium gallicola</name>
    <dbReference type="NCBI Taxonomy" id="2562704"/>
    <lineage>
        <taxon>Bacteria</taxon>
        <taxon>Pseudomonadati</taxon>
        <taxon>Elusimicrobiota</taxon>
        <taxon>Elusimicrobia</taxon>
        <taxon>Elusimicrobiales</taxon>
        <taxon>Elusimicrobiaceae</taxon>
        <taxon>Candidatus Avelusimicrobium</taxon>
    </lineage>
</organism>
<dbReference type="EMBL" id="NFJD01000003">
    <property type="protein sequence ID" value="OUO56583.1"/>
    <property type="molecule type" value="Genomic_DNA"/>
</dbReference>